<comment type="caution">
    <text evidence="7">The sequence shown here is derived from an EMBL/GenBank/DDBJ whole genome shotgun (WGS) entry which is preliminary data.</text>
</comment>
<evidence type="ECO:0000313" key="8">
    <source>
        <dbReference type="Proteomes" id="UP000298493"/>
    </source>
</evidence>
<dbReference type="InterPro" id="IPR041121">
    <property type="entry name" value="SDH_C"/>
</dbReference>
<dbReference type="PANTHER" id="PTHR21090">
    <property type="entry name" value="AROM/DEHYDROQUINATE SYNTHASE"/>
    <property type="match status" value="1"/>
</dbReference>
<proteinExistence type="inferred from homology"/>
<dbReference type="Gene3D" id="3.20.20.70">
    <property type="entry name" value="Aldolase class I"/>
    <property type="match status" value="1"/>
</dbReference>
<dbReference type="InterPro" id="IPR031322">
    <property type="entry name" value="Shikimate/glucono_kinase"/>
</dbReference>
<accession>A0A4Z1PRM1</accession>
<dbReference type="GO" id="GO:0003866">
    <property type="term" value="F:3-phosphoshikimate 1-carboxyvinyltransferase activity"/>
    <property type="evidence" value="ECO:0007669"/>
    <property type="project" value="TreeGrafter"/>
</dbReference>
<feature type="domain" description="SDH C-terminal" evidence="6">
    <location>
        <begin position="814"/>
        <end position="844"/>
    </location>
</feature>
<dbReference type="AlphaFoldDB" id="A0A4Z1PRM1"/>
<dbReference type="Pfam" id="PF01202">
    <property type="entry name" value="SKI"/>
    <property type="match status" value="1"/>
</dbReference>
<feature type="compositionally biased region" description="Polar residues" evidence="3">
    <location>
        <begin position="27"/>
        <end position="39"/>
    </location>
</feature>
<dbReference type="CDD" id="cd01065">
    <property type="entry name" value="NAD_bind_Shikimate_DH"/>
    <property type="match status" value="1"/>
</dbReference>
<dbReference type="GO" id="GO:0004764">
    <property type="term" value="F:shikimate 3-dehydrogenase (NADP+) activity"/>
    <property type="evidence" value="ECO:0007669"/>
    <property type="project" value="InterPro"/>
</dbReference>
<dbReference type="Gene3D" id="3.40.50.10860">
    <property type="entry name" value="Leucine Dehydrogenase, chain A, domain 1"/>
    <property type="match status" value="1"/>
</dbReference>
<evidence type="ECO:0000259" key="5">
    <source>
        <dbReference type="Pfam" id="PF08501"/>
    </source>
</evidence>
<evidence type="ECO:0000313" key="7">
    <source>
        <dbReference type="EMBL" id="TID25294.1"/>
    </source>
</evidence>
<dbReference type="Pfam" id="PF08501">
    <property type="entry name" value="Shikimate_dh_N"/>
    <property type="match status" value="1"/>
</dbReference>
<gene>
    <name evidence="7" type="ORF">E6O75_ATG04499</name>
</gene>
<dbReference type="Pfam" id="PF01487">
    <property type="entry name" value="DHquinase_I"/>
    <property type="match status" value="1"/>
</dbReference>
<dbReference type="STRING" id="86259.A0A4Z1PRM1"/>
<feature type="domain" description="Quinate/shikimate 5-dehydrogenase/glutamyl-tRNA reductase" evidence="4">
    <location>
        <begin position="663"/>
        <end position="708"/>
    </location>
</feature>
<dbReference type="Gene3D" id="3.40.50.720">
    <property type="entry name" value="NAD(P)-binding Rossmann-like Domain"/>
    <property type="match status" value="1"/>
</dbReference>
<dbReference type="SUPFAM" id="SSF51569">
    <property type="entry name" value="Aldolase"/>
    <property type="match status" value="1"/>
</dbReference>
<dbReference type="InterPro" id="IPR013785">
    <property type="entry name" value="Aldolase_TIM"/>
</dbReference>
<evidence type="ECO:0000259" key="4">
    <source>
        <dbReference type="Pfam" id="PF01488"/>
    </source>
</evidence>
<evidence type="ECO:0000256" key="2">
    <source>
        <dbReference type="ARBA" id="ARBA00009349"/>
    </source>
</evidence>
<reference evidence="7 8" key="1">
    <citation type="submission" date="2019-04" db="EMBL/GenBank/DDBJ databases">
        <title>High contiguity whole genome sequence and gene annotation resource for two Venturia nashicola isolates.</title>
        <authorList>
            <person name="Prokchorchik M."/>
            <person name="Won K."/>
            <person name="Lee Y."/>
            <person name="Choi E.D."/>
            <person name="Segonzac C."/>
            <person name="Sohn K.H."/>
        </authorList>
    </citation>
    <scope>NUCLEOTIDE SEQUENCE [LARGE SCALE GENOMIC DNA]</scope>
    <source>
        <strain evidence="7 8">PRI2</strain>
    </source>
</reference>
<dbReference type="SUPFAM" id="SSF53223">
    <property type="entry name" value="Aminoacid dehydrogenase-like, N-terminal domain"/>
    <property type="match status" value="1"/>
</dbReference>
<comment type="similarity">
    <text evidence="2">In the N-terminal section; belongs to the shikimate kinase family.</text>
</comment>
<dbReference type="GO" id="GO:0003855">
    <property type="term" value="F:3-dehydroquinate dehydratase activity"/>
    <property type="evidence" value="ECO:0007669"/>
    <property type="project" value="InterPro"/>
</dbReference>
<dbReference type="EMBL" id="SNSC02000004">
    <property type="protein sequence ID" value="TID25294.1"/>
    <property type="molecule type" value="Genomic_DNA"/>
</dbReference>
<dbReference type="InterPro" id="IPR027417">
    <property type="entry name" value="P-loop_NTPase"/>
</dbReference>
<dbReference type="GO" id="GO:0009423">
    <property type="term" value="P:chorismate biosynthetic process"/>
    <property type="evidence" value="ECO:0007669"/>
    <property type="project" value="TreeGrafter"/>
</dbReference>
<evidence type="ECO:0000259" key="6">
    <source>
        <dbReference type="Pfam" id="PF18317"/>
    </source>
</evidence>
<dbReference type="SUPFAM" id="SSF51735">
    <property type="entry name" value="NAD(P)-binding Rossmann-fold domains"/>
    <property type="match status" value="1"/>
</dbReference>
<dbReference type="SUPFAM" id="SSF52540">
    <property type="entry name" value="P-loop containing nucleoside triphosphate hydrolases"/>
    <property type="match status" value="1"/>
</dbReference>
<dbReference type="Pfam" id="PF18317">
    <property type="entry name" value="SDH_C"/>
    <property type="match status" value="1"/>
</dbReference>
<dbReference type="InterPro" id="IPR001381">
    <property type="entry name" value="DHquinase_I"/>
</dbReference>
<evidence type="ECO:0000256" key="3">
    <source>
        <dbReference type="SAM" id="MobiDB-lite"/>
    </source>
</evidence>
<sequence>MTALGIGSKRPFDIVNRRLSADGSPSRHASTPRSLSRASPVSNLSNILNTNSAAEHFYHCIHQFTDIFITDASIVLLGARGTGKSTLGVIAATAFQRRLIDTDFAFKEATGQSTSAFRKTHGSSEYQRRAIEILRNVLHSNPTRCVIVCGLVSLSTDGQILLSEYGQTHPVIHILRDVDAIQAYLNVAERSKVAELLDATEKTFRASSNLEFFNQSDFLLFDPELSPGQRSPAPRPTLKKAERHFLKFLALATKIENIPALEEAYPLSRVRVDSRSFTYAVSVPLSQIMTSTLDIERLEEGADVFEMKVGKIERDKHGRSRLPSLSEVSEALAIIRRNTIVPILYNVKWRDRKAQADKYGPSPCYLDLVYHGLRLAPEFATLDLSLEDDEIREVVKRRGSTRLIAHLYSSEPWHSDFWINAYQRSQNLGLDIVRLCRPATCMEDNFAVEGFKAKINTAESNHIPLIAYNTGTLGRTSCCFNKIMTPVTHEDINTQGPESPRISAMEATRALYSSFVFEPMRFYIMGVSAGYSLSPAMHSAAYRACGMPHTYTTHQTPSVSELQALVNDPQFGGCSISLPFKLEVIALTHSLSCHAKAIGAINTLIPVRHLLEDGSIPDDLQLFKERNRSGPVQALYGENTDWIGVRACVRRGLSPANAVSPRTTALIVGAGGMARAAIYAMLQLGVRNIFIYNRTNSNAETLIKYFKGLLDDGTIRLATSVRARLPPDSQIHMQSIHSLQQTWPKNFRDPTIVVSCIPTHGIGENPSPDFTIPEQWLQSRTGGVVMEVAYRNVRTPLLDQIRAKSAQGWVTMDGLDLLPEQGFAQFELFTGRRAPRRLMRAEVLRNYRDEQGRPDPEATQWRLEHVGDQEP</sequence>
<keyword evidence="8" id="KW-1185">Reference proteome</keyword>
<feature type="region of interest" description="Disordered" evidence="3">
    <location>
        <begin position="19"/>
        <end position="39"/>
    </location>
</feature>
<name>A0A4Z1PRM1_9PEZI</name>
<dbReference type="InterPro" id="IPR006151">
    <property type="entry name" value="Shikm_DH/Glu-tRNA_Rdtase"/>
</dbReference>
<dbReference type="PANTHER" id="PTHR21090:SF27">
    <property type="entry name" value="QUINATE REPRESSOR PROTEIN"/>
    <property type="match status" value="1"/>
</dbReference>
<dbReference type="Pfam" id="PF01488">
    <property type="entry name" value="Shikimate_DH"/>
    <property type="match status" value="1"/>
</dbReference>
<dbReference type="FunFam" id="3.40.50.720:FF:000386">
    <property type="entry name" value="Quinate repressor protein"/>
    <property type="match status" value="1"/>
</dbReference>
<dbReference type="Proteomes" id="UP000298493">
    <property type="component" value="Unassembled WGS sequence"/>
</dbReference>
<evidence type="ECO:0000256" key="1">
    <source>
        <dbReference type="ARBA" id="ARBA00006477"/>
    </source>
</evidence>
<dbReference type="Gene3D" id="3.40.50.300">
    <property type="entry name" value="P-loop containing nucleotide triphosphate hydrolases"/>
    <property type="match status" value="1"/>
</dbReference>
<feature type="region of interest" description="Disordered" evidence="3">
    <location>
        <begin position="849"/>
        <end position="871"/>
    </location>
</feature>
<protein>
    <submittedName>
        <fullName evidence="7">Uncharacterized protein</fullName>
    </submittedName>
</protein>
<dbReference type="InterPro" id="IPR046346">
    <property type="entry name" value="Aminoacid_DH-like_N_sf"/>
</dbReference>
<organism evidence="7 8">
    <name type="scientific">Venturia nashicola</name>
    <dbReference type="NCBI Taxonomy" id="86259"/>
    <lineage>
        <taxon>Eukaryota</taxon>
        <taxon>Fungi</taxon>
        <taxon>Dikarya</taxon>
        <taxon>Ascomycota</taxon>
        <taxon>Pezizomycotina</taxon>
        <taxon>Dothideomycetes</taxon>
        <taxon>Pleosporomycetidae</taxon>
        <taxon>Venturiales</taxon>
        <taxon>Venturiaceae</taxon>
        <taxon>Venturia</taxon>
    </lineage>
</organism>
<dbReference type="InterPro" id="IPR036291">
    <property type="entry name" value="NAD(P)-bd_dom_sf"/>
</dbReference>
<dbReference type="InterPro" id="IPR013708">
    <property type="entry name" value="Shikimate_DH-bd_N"/>
</dbReference>
<comment type="similarity">
    <text evidence="1">In the 2nd section; belongs to the type-I 3-dehydroquinase family.</text>
</comment>
<feature type="domain" description="Shikimate dehydrogenase substrate binding N-terminal" evidence="5">
    <location>
        <begin position="524"/>
        <end position="604"/>
    </location>
</feature>
<dbReference type="CDD" id="cd00502">
    <property type="entry name" value="DHQase_I"/>
    <property type="match status" value="1"/>
</dbReference>